<feature type="chain" id="PRO_5034415049" description="DUF1254 domain-containing protein" evidence="1">
    <location>
        <begin position="24"/>
        <end position="167"/>
    </location>
</feature>
<dbReference type="EMBL" id="JACZEP010000002">
    <property type="protein sequence ID" value="MBE1204924.1"/>
    <property type="molecule type" value="Genomic_DNA"/>
</dbReference>
<dbReference type="EMBL" id="JACHGI010000015">
    <property type="protein sequence ID" value="MBB6469255.1"/>
    <property type="molecule type" value="Genomic_DNA"/>
</dbReference>
<evidence type="ECO:0000313" key="5">
    <source>
        <dbReference type="Proteomes" id="UP000598227"/>
    </source>
</evidence>
<evidence type="ECO:0008006" key="6">
    <source>
        <dbReference type="Google" id="ProtNLM"/>
    </source>
</evidence>
<dbReference type="AlphaFoldDB" id="A0A8E2BGE8"/>
<accession>A0A8E2BGE8</accession>
<reference evidence="3 5" key="2">
    <citation type="submission" date="2020-09" db="EMBL/GenBank/DDBJ databases">
        <title>Draft Genome Sequence of Aminobacter carboxidus type strain DSM 1086, a soil Gram-negative carboxydobacterium.</title>
        <authorList>
            <person name="Turrini P."/>
            <person name="Tescari M."/>
            <person name="Artuso I."/>
            <person name="Lugli G.A."/>
            <person name="Frangipani E."/>
            <person name="Ventura M."/>
            <person name="Visca P."/>
        </authorList>
    </citation>
    <scope>NUCLEOTIDE SEQUENCE [LARGE SCALE GENOMIC DNA]</scope>
    <source>
        <strain evidence="3 5">DSM 1086</strain>
    </source>
</reference>
<protein>
    <recommendedName>
        <fullName evidence="6">DUF1254 domain-containing protein</fullName>
    </recommendedName>
</protein>
<evidence type="ECO:0000313" key="4">
    <source>
        <dbReference type="Proteomes" id="UP000532373"/>
    </source>
</evidence>
<keyword evidence="1" id="KW-0732">Signal</keyword>
<organism evidence="2 4">
    <name type="scientific">Aminobacter carboxidus</name>
    <dbReference type="NCBI Taxonomy" id="376165"/>
    <lineage>
        <taxon>Bacteria</taxon>
        <taxon>Pseudomonadati</taxon>
        <taxon>Pseudomonadota</taxon>
        <taxon>Alphaproteobacteria</taxon>
        <taxon>Hyphomicrobiales</taxon>
        <taxon>Phyllobacteriaceae</taxon>
        <taxon>Aminobacter</taxon>
    </lineage>
</organism>
<dbReference type="Proteomes" id="UP000598227">
    <property type="component" value="Unassembled WGS sequence"/>
</dbReference>
<proteinExistence type="predicted"/>
<dbReference type="RefSeq" id="WP_184772481.1">
    <property type="nucleotide sequence ID" value="NZ_JACHGI010000015.1"/>
</dbReference>
<reference evidence="2 4" key="1">
    <citation type="submission" date="2020-08" db="EMBL/GenBank/DDBJ databases">
        <title>Genomic Encyclopedia of Type Strains, Phase IV (KMG-IV): sequencing the most valuable type-strain genomes for metagenomic binning, comparative biology and taxonomic classification.</title>
        <authorList>
            <person name="Goeker M."/>
        </authorList>
    </citation>
    <scope>NUCLEOTIDE SEQUENCE [LARGE SCALE GENOMIC DNA]</scope>
    <source>
        <strain evidence="2 4">DSM 17454</strain>
    </source>
</reference>
<evidence type="ECO:0000313" key="2">
    <source>
        <dbReference type="EMBL" id="MBB6469255.1"/>
    </source>
</evidence>
<evidence type="ECO:0000256" key="1">
    <source>
        <dbReference type="SAM" id="SignalP"/>
    </source>
</evidence>
<dbReference type="Proteomes" id="UP000532373">
    <property type="component" value="Unassembled WGS sequence"/>
</dbReference>
<gene>
    <name evidence="2" type="ORF">HNQ96_005144</name>
    <name evidence="3" type="ORF">IHE39_11560</name>
</gene>
<evidence type="ECO:0000313" key="3">
    <source>
        <dbReference type="EMBL" id="MBE1204924.1"/>
    </source>
</evidence>
<sequence length="167" mass="18282">MSRRIATLLAAIAAAAMATAVQAGDSRARQLLVDPHPHGVGVLYARWPSIAADYTTAMMRYRMATEYEDLPPRTYPFVMFSHPPLGGPWTWTATNGSHARRLKDGALRISLTDQLGNWFVEILCADSGWPVFSCSDGIQRIAAAPEPHLLVIDGVEFVRALPVQPDP</sequence>
<name>A0A8E2BGE8_9HYPH</name>
<keyword evidence="5" id="KW-1185">Reference proteome</keyword>
<comment type="caution">
    <text evidence="2">The sequence shown here is derived from an EMBL/GenBank/DDBJ whole genome shotgun (WGS) entry which is preliminary data.</text>
</comment>
<feature type="signal peptide" evidence="1">
    <location>
        <begin position="1"/>
        <end position="23"/>
    </location>
</feature>